<gene>
    <name evidence="2" type="ORF">FUAX_26690</name>
</gene>
<dbReference type="RefSeq" id="WP_338391807.1">
    <property type="nucleotide sequence ID" value="NZ_AP025314.1"/>
</dbReference>
<evidence type="ECO:0000256" key="1">
    <source>
        <dbReference type="SAM" id="SignalP"/>
    </source>
</evidence>
<dbReference type="AlphaFoldDB" id="A0AAU9CXP4"/>
<dbReference type="KEGG" id="fax:FUAX_26690"/>
<proteinExistence type="predicted"/>
<feature type="chain" id="PRO_5043975642" description="LPP20 lipoprotein" evidence="1">
    <location>
        <begin position="21"/>
        <end position="194"/>
    </location>
</feature>
<dbReference type="PROSITE" id="PS51257">
    <property type="entry name" value="PROKAR_LIPOPROTEIN"/>
    <property type="match status" value="1"/>
</dbReference>
<evidence type="ECO:0008006" key="4">
    <source>
        <dbReference type="Google" id="ProtNLM"/>
    </source>
</evidence>
<organism evidence="2 3">
    <name type="scientific">Fulvitalea axinellae</name>
    <dbReference type="NCBI Taxonomy" id="1182444"/>
    <lineage>
        <taxon>Bacteria</taxon>
        <taxon>Pseudomonadati</taxon>
        <taxon>Bacteroidota</taxon>
        <taxon>Cytophagia</taxon>
        <taxon>Cytophagales</taxon>
        <taxon>Persicobacteraceae</taxon>
        <taxon>Fulvitalea</taxon>
    </lineage>
</organism>
<dbReference type="EMBL" id="AP025314">
    <property type="protein sequence ID" value="BDD10237.1"/>
    <property type="molecule type" value="Genomic_DNA"/>
</dbReference>
<protein>
    <recommendedName>
        <fullName evidence="4">LPP20 lipoprotein</fullName>
    </recommendedName>
</protein>
<evidence type="ECO:0000313" key="3">
    <source>
        <dbReference type="Proteomes" id="UP001348817"/>
    </source>
</evidence>
<dbReference type="Proteomes" id="UP001348817">
    <property type="component" value="Chromosome"/>
</dbReference>
<evidence type="ECO:0000313" key="2">
    <source>
        <dbReference type="EMBL" id="BDD10237.1"/>
    </source>
</evidence>
<keyword evidence="1" id="KW-0732">Signal</keyword>
<accession>A0AAU9CXP4</accession>
<name>A0AAU9CXP4_9BACT</name>
<feature type="signal peptide" evidence="1">
    <location>
        <begin position="1"/>
        <end position="20"/>
    </location>
</feature>
<sequence length="194" mass="21951">MKTRKLFIISAMALATGFMASCGGSKKAAQTGVQPDEVEIVVHCSGPEYYSNGQFIRANSMGESLDLTLSKKKARNNTLQELAGKIETSVQSVIDNYQKSAATTRGEELSKRYEELTREVIKQKISGYTTLCEKVTKSRDGKYRTYLAYEISVDNLLKPLSDRISKDESLKMDYDYEKFKDTFESALKEYENQR</sequence>
<keyword evidence="3" id="KW-1185">Reference proteome</keyword>
<reference evidence="2 3" key="1">
    <citation type="submission" date="2021-12" db="EMBL/GenBank/DDBJ databases">
        <title>Genome sequencing of bacteria with rrn-lacking chromosome and rrn-plasmid.</title>
        <authorList>
            <person name="Anda M."/>
            <person name="Iwasaki W."/>
        </authorList>
    </citation>
    <scope>NUCLEOTIDE SEQUENCE [LARGE SCALE GENOMIC DNA]</scope>
    <source>
        <strain evidence="2 3">DSM 100852</strain>
    </source>
</reference>